<accession>A0ABP9SGT2</accession>
<dbReference type="InterPro" id="IPR036695">
    <property type="entry name" value="Arg-tRNA-synth_N_sf"/>
</dbReference>
<evidence type="ECO:0000256" key="8">
    <source>
        <dbReference type="HAMAP-Rule" id="MF_00123"/>
    </source>
</evidence>
<proteinExistence type="inferred from homology"/>
<dbReference type="CDD" id="cd00671">
    <property type="entry name" value="ArgRS_core"/>
    <property type="match status" value="1"/>
</dbReference>
<feature type="domain" description="Arginyl tRNA synthetase N-terminal" evidence="11">
    <location>
        <begin position="3"/>
        <end position="91"/>
    </location>
</feature>
<dbReference type="Pfam" id="PF00750">
    <property type="entry name" value="tRNA-synt_1d"/>
    <property type="match status" value="1"/>
</dbReference>
<dbReference type="InterPro" id="IPR008909">
    <property type="entry name" value="DALR_anticod-bd"/>
</dbReference>
<dbReference type="EMBL" id="BAABLF010000029">
    <property type="protein sequence ID" value="GAA5194612.1"/>
    <property type="molecule type" value="Genomic_DNA"/>
</dbReference>
<organism evidence="12 13">
    <name type="scientific">Ferrimonas gelatinilytica</name>
    <dbReference type="NCBI Taxonomy" id="1255257"/>
    <lineage>
        <taxon>Bacteria</taxon>
        <taxon>Pseudomonadati</taxon>
        <taxon>Pseudomonadota</taxon>
        <taxon>Gammaproteobacteria</taxon>
        <taxon>Alteromonadales</taxon>
        <taxon>Ferrimonadaceae</taxon>
        <taxon>Ferrimonas</taxon>
    </lineage>
</organism>
<keyword evidence="6 8" id="KW-0030">Aminoacyl-tRNA synthetase</keyword>
<keyword evidence="3 8" id="KW-0547">Nucleotide-binding</keyword>
<evidence type="ECO:0000256" key="1">
    <source>
        <dbReference type="ARBA" id="ARBA00005594"/>
    </source>
</evidence>
<comment type="caution">
    <text evidence="12">The sequence shown here is derived from an EMBL/GenBank/DDBJ whole genome shotgun (WGS) entry which is preliminary data.</text>
</comment>
<feature type="domain" description="DALR anticodon binding" evidence="10">
    <location>
        <begin position="465"/>
        <end position="582"/>
    </location>
</feature>
<dbReference type="InterPro" id="IPR005148">
    <property type="entry name" value="Arg-tRNA-synth_N"/>
</dbReference>
<dbReference type="Pfam" id="PF03485">
    <property type="entry name" value="Arg_tRNA_synt_N"/>
    <property type="match status" value="1"/>
</dbReference>
<dbReference type="InterPro" id="IPR035684">
    <property type="entry name" value="ArgRS_core"/>
</dbReference>
<dbReference type="SUPFAM" id="SSF52374">
    <property type="entry name" value="Nucleotidylyl transferase"/>
    <property type="match status" value="1"/>
</dbReference>
<comment type="similarity">
    <text evidence="1 8 9">Belongs to the class-I aminoacyl-tRNA synthetase family.</text>
</comment>
<dbReference type="Pfam" id="PF05746">
    <property type="entry name" value="DALR_1"/>
    <property type="match status" value="1"/>
</dbReference>
<dbReference type="GO" id="GO:0016874">
    <property type="term" value="F:ligase activity"/>
    <property type="evidence" value="ECO:0007669"/>
    <property type="project" value="UniProtKB-KW"/>
</dbReference>
<dbReference type="SMART" id="SM01016">
    <property type="entry name" value="Arg_tRNA_synt_N"/>
    <property type="match status" value="1"/>
</dbReference>
<dbReference type="Proteomes" id="UP001501600">
    <property type="component" value="Unassembled WGS sequence"/>
</dbReference>
<dbReference type="PANTHER" id="PTHR11956:SF5">
    <property type="entry name" value="ARGININE--TRNA LIGASE, CYTOPLASMIC"/>
    <property type="match status" value="1"/>
</dbReference>
<keyword evidence="4 8" id="KW-0067">ATP-binding</keyword>
<dbReference type="InterPro" id="IPR009080">
    <property type="entry name" value="tRNAsynth_Ia_anticodon-bd"/>
</dbReference>
<evidence type="ECO:0000256" key="7">
    <source>
        <dbReference type="ARBA" id="ARBA00049339"/>
    </source>
</evidence>
<evidence type="ECO:0000259" key="11">
    <source>
        <dbReference type="SMART" id="SM01016"/>
    </source>
</evidence>
<gene>
    <name evidence="8 12" type="primary">argS</name>
    <name evidence="12" type="ORF">GCM10025772_27950</name>
</gene>
<dbReference type="SMART" id="SM00836">
    <property type="entry name" value="DALR_1"/>
    <property type="match status" value="1"/>
</dbReference>
<evidence type="ECO:0000256" key="3">
    <source>
        <dbReference type="ARBA" id="ARBA00022741"/>
    </source>
</evidence>
<protein>
    <recommendedName>
        <fullName evidence="8">Arginine--tRNA ligase</fullName>
        <ecNumber evidence="8">6.1.1.19</ecNumber>
    </recommendedName>
    <alternativeName>
        <fullName evidence="8">Arginyl-tRNA synthetase</fullName>
        <shortName evidence="8">ArgRS</shortName>
    </alternativeName>
</protein>
<dbReference type="SUPFAM" id="SSF47323">
    <property type="entry name" value="Anticodon-binding domain of a subclass of class I aminoacyl-tRNA synthetases"/>
    <property type="match status" value="1"/>
</dbReference>
<evidence type="ECO:0000256" key="6">
    <source>
        <dbReference type="ARBA" id="ARBA00023146"/>
    </source>
</evidence>
<reference evidence="13" key="1">
    <citation type="journal article" date="2019" name="Int. J. Syst. Evol. Microbiol.">
        <title>The Global Catalogue of Microorganisms (GCM) 10K type strain sequencing project: providing services to taxonomists for standard genome sequencing and annotation.</title>
        <authorList>
            <consortium name="The Broad Institute Genomics Platform"/>
            <consortium name="The Broad Institute Genome Sequencing Center for Infectious Disease"/>
            <person name="Wu L."/>
            <person name="Ma J."/>
        </authorList>
    </citation>
    <scope>NUCLEOTIDE SEQUENCE [LARGE SCALE GENOMIC DNA]</scope>
    <source>
        <strain evidence="13">JCM 18720</strain>
    </source>
</reference>
<dbReference type="Gene3D" id="3.40.50.620">
    <property type="entry name" value="HUPs"/>
    <property type="match status" value="1"/>
</dbReference>
<dbReference type="EC" id="6.1.1.19" evidence="8"/>
<dbReference type="InterPro" id="IPR014729">
    <property type="entry name" value="Rossmann-like_a/b/a_fold"/>
</dbReference>
<keyword evidence="13" id="KW-1185">Reference proteome</keyword>
<comment type="subunit">
    <text evidence="8">Monomer.</text>
</comment>
<dbReference type="SUPFAM" id="SSF55190">
    <property type="entry name" value="Arginyl-tRNA synthetase (ArgRS), N-terminal 'additional' domain"/>
    <property type="match status" value="1"/>
</dbReference>
<comment type="catalytic activity">
    <reaction evidence="7 8">
        <text>tRNA(Arg) + L-arginine + ATP = L-arginyl-tRNA(Arg) + AMP + diphosphate</text>
        <dbReference type="Rhea" id="RHEA:20301"/>
        <dbReference type="Rhea" id="RHEA-COMP:9658"/>
        <dbReference type="Rhea" id="RHEA-COMP:9673"/>
        <dbReference type="ChEBI" id="CHEBI:30616"/>
        <dbReference type="ChEBI" id="CHEBI:32682"/>
        <dbReference type="ChEBI" id="CHEBI:33019"/>
        <dbReference type="ChEBI" id="CHEBI:78442"/>
        <dbReference type="ChEBI" id="CHEBI:78513"/>
        <dbReference type="ChEBI" id="CHEBI:456215"/>
        <dbReference type="EC" id="6.1.1.19"/>
    </reaction>
</comment>
<dbReference type="RefSeq" id="WP_345317788.1">
    <property type="nucleotide sequence ID" value="NZ_BAABLF010000029.1"/>
</dbReference>
<comment type="subcellular location">
    <subcellularLocation>
        <location evidence="8">Cytoplasm</location>
    </subcellularLocation>
</comment>
<keyword evidence="2 8" id="KW-0436">Ligase</keyword>
<sequence>MKEHIQHLLEQTISSLKDQAVIPQDAAPRVQVDRTKDKSHGDVATNLAMMLAKPAGKNPRELAQLIIDNLPASDLVAKTEIAGPGFINFFIDSGHQARQVEAIASDPRAGIAPVEQPQIIVSDYSAPNVAKEMAVHHIRSTVIGDAVTRTLEFLGHKVTRANHIGDWGTQFGMLIAYMEKVEGENDAEMKLSDLEAFYLEAKKCYDEDPEFGERARNYVVKLQSGDAYCEKMWRKLVDITMEQNQAIYDRLGVSLTNEDVAGESTYNPMLPEIVADLLEQGLAVKDQGATVVYLDEFKGKDGNAMGVIIRKRDGGYLYTTTDIAAAKYRYDNYRADRLLYFIDSRQAQHLQQAWLIARKAGYLPDSTTTEHCAFGMMLGKDGKPFKTRSGGTVKLSGLLEEAHQRALKLIGEKNPDLQGEELEHIAHTVAMASVKYSDLSKNRTTDYVFDWDNMLTFEGNTAPYMLYAYSRIQSIFRKAGVQADQLDGSVTLTHEKEQALANKLLQFNDAVQGVANKGMPHLMCSYLFELAGAFMSFYEACPINKEEVSAEDKASRLRLCAATANTLKVGLGLLGIETLERM</sequence>
<dbReference type="Gene3D" id="3.30.1360.70">
    <property type="entry name" value="Arginyl tRNA synthetase N-terminal domain"/>
    <property type="match status" value="1"/>
</dbReference>
<dbReference type="PANTHER" id="PTHR11956">
    <property type="entry name" value="ARGINYL-TRNA SYNTHETASE"/>
    <property type="match status" value="1"/>
</dbReference>
<evidence type="ECO:0000256" key="9">
    <source>
        <dbReference type="RuleBase" id="RU363038"/>
    </source>
</evidence>
<dbReference type="HAMAP" id="MF_00123">
    <property type="entry name" value="Arg_tRNA_synth"/>
    <property type="match status" value="1"/>
</dbReference>
<evidence type="ECO:0000313" key="13">
    <source>
        <dbReference type="Proteomes" id="UP001501600"/>
    </source>
</evidence>
<evidence type="ECO:0000313" key="12">
    <source>
        <dbReference type="EMBL" id="GAA5194612.1"/>
    </source>
</evidence>
<dbReference type="Gene3D" id="1.10.730.10">
    <property type="entry name" value="Isoleucyl-tRNA Synthetase, Domain 1"/>
    <property type="match status" value="1"/>
</dbReference>
<evidence type="ECO:0000256" key="2">
    <source>
        <dbReference type="ARBA" id="ARBA00022598"/>
    </source>
</evidence>
<dbReference type="InterPro" id="IPR001278">
    <property type="entry name" value="Arg-tRNA-ligase"/>
</dbReference>
<name>A0ABP9SGT2_9GAMM</name>
<dbReference type="PRINTS" id="PR01038">
    <property type="entry name" value="TRNASYNTHARG"/>
</dbReference>
<evidence type="ECO:0000256" key="5">
    <source>
        <dbReference type="ARBA" id="ARBA00022917"/>
    </source>
</evidence>
<evidence type="ECO:0000256" key="4">
    <source>
        <dbReference type="ARBA" id="ARBA00022840"/>
    </source>
</evidence>
<keyword evidence="5 8" id="KW-0648">Protein biosynthesis</keyword>
<evidence type="ECO:0000259" key="10">
    <source>
        <dbReference type="SMART" id="SM00836"/>
    </source>
</evidence>
<dbReference type="CDD" id="cd07956">
    <property type="entry name" value="Anticodon_Ia_Arg"/>
    <property type="match status" value="1"/>
</dbReference>
<dbReference type="NCBIfam" id="TIGR00456">
    <property type="entry name" value="argS"/>
    <property type="match status" value="1"/>
</dbReference>
<keyword evidence="8" id="KW-0963">Cytoplasm</keyword>
<comment type="caution">
    <text evidence="8">Lacks conserved residue(s) required for the propagation of feature annotation.</text>
</comment>